<dbReference type="EMBL" id="JBBVGT010000002">
    <property type="protein sequence ID" value="MFB5944642.1"/>
    <property type="molecule type" value="Genomic_DNA"/>
</dbReference>
<dbReference type="InterPro" id="IPR029149">
    <property type="entry name" value="Creatin/AminoP/Spt16_N"/>
</dbReference>
<feature type="domain" description="Creatinase N-terminal" evidence="5">
    <location>
        <begin position="6"/>
        <end position="142"/>
    </location>
</feature>
<proteinExistence type="inferred from homology"/>
<comment type="similarity">
    <text evidence="1">Belongs to the peptidase M24B family.</text>
</comment>
<accession>A0ABV5CAR2</accession>
<protein>
    <submittedName>
        <fullName evidence="7">Aminopeptidase P family protein</fullName>
        <ecNumber evidence="7">3.4.11.-</ecNumber>
    </submittedName>
</protein>
<dbReference type="InterPro" id="IPR000587">
    <property type="entry name" value="Creatinase_N"/>
</dbReference>
<keyword evidence="7" id="KW-0645">Protease</keyword>
<evidence type="ECO:0000259" key="4">
    <source>
        <dbReference type="Pfam" id="PF00557"/>
    </source>
</evidence>
<evidence type="ECO:0000313" key="7">
    <source>
        <dbReference type="EMBL" id="MFB5944642.1"/>
    </source>
</evidence>
<gene>
    <name evidence="7" type="ORF">WKR92_02230</name>
</gene>
<keyword evidence="3 7" id="KW-0378">Hydrolase</keyword>
<dbReference type="PANTHER" id="PTHR43763">
    <property type="entry name" value="XAA-PRO AMINOPEPTIDASE 1"/>
    <property type="match status" value="1"/>
</dbReference>
<evidence type="ECO:0000313" key="8">
    <source>
        <dbReference type="Proteomes" id="UP001580928"/>
    </source>
</evidence>
<dbReference type="InterPro" id="IPR033740">
    <property type="entry name" value="Pept_M24B"/>
</dbReference>
<evidence type="ECO:0000259" key="6">
    <source>
        <dbReference type="Pfam" id="PF16188"/>
    </source>
</evidence>
<evidence type="ECO:0000256" key="1">
    <source>
        <dbReference type="ARBA" id="ARBA00008766"/>
    </source>
</evidence>
<dbReference type="RefSeq" id="WP_375556205.1">
    <property type="nucleotide sequence ID" value="NZ_JBBVGT010000002.1"/>
</dbReference>
<dbReference type="InterPro" id="IPR050422">
    <property type="entry name" value="X-Pro_aminopeptidase_P"/>
</dbReference>
<name>A0ABV5CAR2_9SPHI</name>
<dbReference type="EC" id="3.4.11.-" evidence="7"/>
<dbReference type="Proteomes" id="UP001580928">
    <property type="component" value="Unassembled WGS sequence"/>
</dbReference>
<organism evidence="7 8">
    <name type="scientific">Albibacterium profundi</name>
    <dbReference type="NCBI Taxonomy" id="3134906"/>
    <lineage>
        <taxon>Bacteria</taxon>
        <taxon>Pseudomonadati</taxon>
        <taxon>Bacteroidota</taxon>
        <taxon>Sphingobacteriia</taxon>
        <taxon>Sphingobacteriales</taxon>
        <taxon>Sphingobacteriaceae</taxon>
        <taxon>Albibacterium</taxon>
    </lineage>
</organism>
<dbReference type="InterPro" id="IPR032416">
    <property type="entry name" value="Peptidase_M24_C"/>
</dbReference>
<sequence length="592" mass="66230">MTPFDRLTLLREKMKEQNIDAYIIASADPHMSEYLPDRYKNMEWLSGFTGSAGTLAITANFAGLWTDSRYFVQAGDQLKDTGFELVKLKNQGAPEYIDWLAQQLNEGSTLGFDGKLMSIAIANQAIEAMKSKNIQVNAAIDLIDEIWTDRPSLPSEPAYLIDEETTGKSITNKIAEVKAALRTKGATAHLISSLDDISWVFNLRGSDVKCNPVVLSFALIEDEDVQLFIDKNKLSEEDVSKLHDAKVSIQEYDAIEPAIASLSTKDTVLIDPKRNCFAYYALIPKECTKIEAINPSTFLKAVKNETELKHMRTTMVKDGAALTKFFYWLENNIGKEQITEITIAEKLKEFRAQQDGFVGESFDTIAGYKAHGALPHYKATEENKSTLEPNGMLLIDSGGQYTTGTTDITRVISLGNPSADEKRDYTLVLKALIEGSTIIFPVGTKGYQIDAITRRPLWDYSKNYGHGTGHGVGFFLNVHEGPHVFNTANIDIAIEPNMVSSIEPGLYIEGNYGIRIENLVVNRIETENQFGQFQSFETLTLCYIETSLIDKSLLDDKHIKWLNDYHAFVFAQLSPSLNGEELEWFKNKTKAI</sequence>
<dbReference type="CDD" id="cd01085">
    <property type="entry name" value="APP"/>
    <property type="match status" value="1"/>
</dbReference>
<dbReference type="SUPFAM" id="SSF55920">
    <property type="entry name" value="Creatinase/aminopeptidase"/>
    <property type="match status" value="1"/>
</dbReference>
<dbReference type="GO" id="GO:0004177">
    <property type="term" value="F:aminopeptidase activity"/>
    <property type="evidence" value="ECO:0007669"/>
    <property type="project" value="UniProtKB-KW"/>
</dbReference>
<dbReference type="PANTHER" id="PTHR43763:SF6">
    <property type="entry name" value="XAA-PRO AMINOPEPTIDASE 1"/>
    <property type="match status" value="1"/>
</dbReference>
<keyword evidence="2" id="KW-0479">Metal-binding</keyword>
<dbReference type="Pfam" id="PF16189">
    <property type="entry name" value="Creatinase_N_2"/>
    <property type="match status" value="1"/>
</dbReference>
<dbReference type="InterPro" id="IPR000994">
    <property type="entry name" value="Pept_M24"/>
</dbReference>
<comment type="caution">
    <text evidence="7">The sequence shown here is derived from an EMBL/GenBank/DDBJ whole genome shotgun (WGS) entry which is preliminary data.</text>
</comment>
<dbReference type="Pfam" id="PF16188">
    <property type="entry name" value="Peptidase_M24_C"/>
    <property type="match status" value="1"/>
</dbReference>
<dbReference type="Pfam" id="PF00557">
    <property type="entry name" value="Peptidase_M24"/>
    <property type="match status" value="1"/>
</dbReference>
<evidence type="ECO:0000256" key="3">
    <source>
        <dbReference type="ARBA" id="ARBA00022801"/>
    </source>
</evidence>
<evidence type="ECO:0000256" key="2">
    <source>
        <dbReference type="ARBA" id="ARBA00022723"/>
    </source>
</evidence>
<keyword evidence="7" id="KW-0031">Aminopeptidase</keyword>
<feature type="domain" description="Peptidase M24 C-terminal" evidence="6">
    <location>
        <begin position="533"/>
        <end position="592"/>
    </location>
</feature>
<dbReference type="Gene3D" id="3.90.230.10">
    <property type="entry name" value="Creatinase/methionine aminopeptidase superfamily"/>
    <property type="match status" value="1"/>
</dbReference>
<dbReference type="Gene3D" id="3.40.350.10">
    <property type="entry name" value="Creatinase/prolidase N-terminal domain"/>
    <property type="match status" value="2"/>
</dbReference>
<dbReference type="InterPro" id="IPR036005">
    <property type="entry name" value="Creatinase/aminopeptidase-like"/>
</dbReference>
<dbReference type="SUPFAM" id="SSF53092">
    <property type="entry name" value="Creatinase/prolidase N-terminal domain"/>
    <property type="match status" value="1"/>
</dbReference>
<keyword evidence="8" id="KW-1185">Reference proteome</keyword>
<dbReference type="Pfam" id="PF01321">
    <property type="entry name" value="Creatinase_N"/>
    <property type="match status" value="1"/>
</dbReference>
<feature type="domain" description="Peptidase M24" evidence="4">
    <location>
        <begin position="310"/>
        <end position="521"/>
    </location>
</feature>
<reference evidence="7 8" key="1">
    <citation type="submission" date="2024-04" db="EMBL/GenBank/DDBJ databases">
        <title>Albibacterium profundi sp. nov., isolated from sediment of the Challenger Deep of Mariana Trench.</title>
        <authorList>
            <person name="Wang Y."/>
        </authorList>
    </citation>
    <scope>NUCLEOTIDE SEQUENCE [LARGE SCALE GENOMIC DNA]</scope>
    <source>
        <strain evidence="7 8">RHL897</strain>
    </source>
</reference>
<evidence type="ECO:0000259" key="5">
    <source>
        <dbReference type="Pfam" id="PF01321"/>
    </source>
</evidence>